<evidence type="ECO:0008006" key="5">
    <source>
        <dbReference type="Google" id="ProtNLM"/>
    </source>
</evidence>
<evidence type="ECO:0000313" key="1">
    <source>
        <dbReference type="EMBL" id="BDR92449.1"/>
    </source>
</evidence>
<accession>A0A830E293</accession>
<sequence>MRTVGIKNYNDMVILAHALAENRPFATFNTKLARVVKKVGIATLPK</sequence>
<dbReference type="EMBL" id="BMNM01000003">
    <property type="protein sequence ID" value="GGI75627.1"/>
    <property type="molecule type" value="Genomic_DNA"/>
</dbReference>
<evidence type="ECO:0000313" key="4">
    <source>
        <dbReference type="Proteomes" id="UP001060771"/>
    </source>
</evidence>
<dbReference type="Proteomes" id="UP000657075">
    <property type="component" value="Unassembled WGS sequence"/>
</dbReference>
<dbReference type="InterPro" id="IPR029060">
    <property type="entry name" value="PIN-like_dom_sf"/>
</dbReference>
<dbReference type="EMBL" id="AP026830">
    <property type="protein sequence ID" value="BDR92449.1"/>
    <property type="molecule type" value="Genomic_DNA"/>
</dbReference>
<evidence type="ECO:0000313" key="2">
    <source>
        <dbReference type="EMBL" id="GGI75627.1"/>
    </source>
</evidence>
<dbReference type="AlphaFoldDB" id="A0A830E293"/>
<dbReference type="SUPFAM" id="SSF88723">
    <property type="entry name" value="PIN domain-like"/>
    <property type="match status" value="1"/>
</dbReference>
<protein>
    <recommendedName>
        <fullName evidence="5">PIN domain-containing protein</fullName>
    </recommendedName>
</protein>
<reference evidence="1" key="4">
    <citation type="journal article" date="2023" name="Microbiol. Resour. Announc.">
        <title>Complete Genome Sequence of Vulcanisaeta souniana Strain IC-059, a Hyperthermophilic Archaeon Isolated from Hot Spring Water in Japan.</title>
        <authorList>
            <person name="Kato S."/>
            <person name="Itoh T."/>
            <person name="Wu L."/>
            <person name="Ma J."/>
            <person name="Ohkuma M."/>
        </authorList>
    </citation>
    <scope>NUCLEOTIDE SEQUENCE</scope>
    <source>
        <strain evidence="1">JCM 11219</strain>
    </source>
</reference>
<gene>
    <name evidence="2" type="ORF">GCM10007112_10520</name>
    <name evidence="1" type="ORF">Vsou_15420</name>
</gene>
<reference evidence="4" key="3">
    <citation type="submission" date="2022-09" db="EMBL/GenBank/DDBJ databases">
        <title>Complete genome sequence of Vulcanisaeta souniana.</title>
        <authorList>
            <person name="Kato S."/>
            <person name="Itoh T."/>
            <person name="Ohkuma M."/>
        </authorList>
    </citation>
    <scope>NUCLEOTIDE SEQUENCE [LARGE SCALE GENOMIC DNA]</scope>
    <source>
        <strain evidence="4">JCM 11219</strain>
    </source>
</reference>
<organism evidence="2 3">
    <name type="scientific">Vulcanisaeta souniana JCM 11219</name>
    <dbReference type="NCBI Taxonomy" id="1293586"/>
    <lineage>
        <taxon>Archaea</taxon>
        <taxon>Thermoproteota</taxon>
        <taxon>Thermoprotei</taxon>
        <taxon>Thermoproteales</taxon>
        <taxon>Thermoproteaceae</taxon>
        <taxon>Vulcanisaeta</taxon>
    </lineage>
</organism>
<proteinExistence type="predicted"/>
<keyword evidence="4" id="KW-1185">Reference proteome</keyword>
<dbReference type="Proteomes" id="UP001060771">
    <property type="component" value="Chromosome"/>
</dbReference>
<evidence type="ECO:0000313" key="3">
    <source>
        <dbReference type="Proteomes" id="UP000657075"/>
    </source>
</evidence>
<reference evidence="2" key="2">
    <citation type="submission" date="2020-09" db="EMBL/GenBank/DDBJ databases">
        <authorList>
            <person name="Sun Q."/>
            <person name="Ohkuma M."/>
        </authorList>
    </citation>
    <scope>NUCLEOTIDE SEQUENCE</scope>
    <source>
        <strain evidence="2">JCM 11219</strain>
    </source>
</reference>
<reference evidence="2" key="1">
    <citation type="journal article" date="2014" name="Int. J. Syst. Evol. Microbiol.">
        <title>Complete genome sequence of Corynebacterium casei LMG S-19264T (=DSM 44701T), isolated from a smear-ripened cheese.</title>
        <authorList>
            <consortium name="US DOE Joint Genome Institute (JGI-PGF)"/>
            <person name="Walter F."/>
            <person name="Albersmeier A."/>
            <person name="Kalinowski J."/>
            <person name="Ruckert C."/>
        </authorList>
    </citation>
    <scope>NUCLEOTIDE SEQUENCE</scope>
    <source>
        <strain evidence="2">JCM 11219</strain>
    </source>
</reference>
<name>A0A830E293_9CREN</name>